<accession>H3AZX8</accession>
<dbReference type="Bgee" id="ENSLACG00000013381">
    <property type="expression patterns" value="Expressed in pelvic fin and 6 other cell types or tissues"/>
</dbReference>
<dbReference type="Proteomes" id="UP000008672">
    <property type="component" value="Unassembled WGS sequence"/>
</dbReference>
<reference evidence="12" key="2">
    <citation type="submission" date="2025-08" db="UniProtKB">
        <authorList>
            <consortium name="Ensembl"/>
        </authorList>
    </citation>
    <scope>IDENTIFICATION</scope>
</reference>
<sequence length="167" mass="17562">MNNKGSYPQSAYPNQQQASAQGYPPTMQVPRAPAYTDAPPSYSEIYQPRYMHPSSSTVPQLSSTYPANTMYIPMAQTVPVAPVAPSMPMGYYSMGPSFPPGSTLVVGGAYDPGARFGAGATANIPPPPPGCPPTMAQLAAMQNVNVVMTPRKGSYFTGGSDGGYSIW</sequence>
<dbReference type="Pfam" id="PF11029">
    <property type="entry name" value="DAZAP2"/>
    <property type="match status" value="1"/>
</dbReference>
<evidence type="ECO:0000256" key="6">
    <source>
        <dbReference type="ARBA" id="ARBA00022843"/>
    </source>
</evidence>
<dbReference type="OrthoDB" id="6514304at2759"/>
<evidence type="ECO:0000256" key="2">
    <source>
        <dbReference type="ARBA" id="ARBA00004324"/>
    </source>
</evidence>
<dbReference type="PANTHER" id="PTHR31638:SF3">
    <property type="entry name" value="DAZ-ASSOCIATED PROTEIN 2"/>
    <property type="match status" value="1"/>
</dbReference>
<evidence type="ECO:0000256" key="1">
    <source>
        <dbReference type="ARBA" id="ARBA00004210"/>
    </source>
</evidence>
<evidence type="ECO:0000313" key="13">
    <source>
        <dbReference type="Proteomes" id="UP000008672"/>
    </source>
</evidence>
<dbReference type="FunCoup" id="H3AZX8">
    <property type="interactions" value="1760"/>
</dbReference>
<organism evidence="12 13">
    <name type="scientific">Latimeria chalumnae</name>
    <name type="common">Coelacanth</name>
    <dbReference type="NCBI Taxonomy" id="7897"/>
    <lineage>
        <taxon>Eukaryota</taxon>
        <taxon>Metazoa</taxon>
        <taxon>Chordata</taxon>
        <taxon>Craniata</taxon>
        <taxon>Vertebrata</taxon>
        <taxon>Euteleostomi</taxon>
        <taxon>Coelacanthiformes</taxon>
        <taxon>Coelacanthidae</taxon>
        <taxon>Latimeria</taxon>
    </lineage>
</organism>
<dbReference type="EMBL" id="AFYH01034028">
    <property type="status" value="NOT_ANNOTATED_CDS"/>
    <property type="molecule type" value="Genomic_DNA"/>
</dbReference>
<keyword evidence="6" id="KW-0832">Ubl conjugation</keyword>
<dbReference type="RefSeq" id="XP_005991475.1">
    <property type="nucleotide sequence ID" value="XM_005991413.3"/>
</dbReference>
<dbReference type="PANTHER" id="PTHR31638">
    <property type="entry name" value="DAZ-ASSOCIATED PROTEIN 2"/>
    <property type="match status" value="1"/>
</dbReference>
<dbReference type="GeneTree" id="ENSGT00390000000685"/>
<evidence type="ECO:0000256" key="10">
    <source>
        <dbReference type="ARBA" id="ARBA00045449"/>
    </source>
</evidence>
<dbReference type="InParanoid" id="H3AZX8"/>
<dbReference type="CTD" id="9802"/>
<dbReference type="EMBL" id="AFYH01034030">
    <property type="status" value="NOT_ANNOTATED_CDS"/>
    <property type="molecule type" value="Genomic_DNA"/>
</dbReference>
<evidence type="ECO:0000313" key="12">
    <source>
        <dbReference type="Ensembl" id="ENSLACP00000015199.2"/>
    </source>
</evidence>
<keyword evidence="5" id="KW-0597">Phosphoprotein</keyword>
<dbReference type="AlphaFoldDB" id="H3AZX8"/>
<feature type="region of interest" description="Disordered" evidence="11">
    <location>
        <begin position="1"/>
        <end position="40"/>
    </location>
</feature>
<name>H3AZX8_LATCH</name>
<reference evidence="13" key="1">
    <citation type="submission" date="2011-08" db="EMBL/GenBank/DDBJ databases">
        <title>The draft genome of Latimeria chalumnae.</title>
        <authorList>
            <person name="Di Palma F."/>
            <person name="Alfoldi J."/>
            <person name="Johnson J."/>
            <person name="Berlin A."/>
            <person name="Gnerre S."/>
            <person name="Jaffe D."/>
            <person name="MacCallum I."/>
            <person name="Young S."/>
            <person name="Walker B.J."/>
            <person name="Lander E."/>
            <person name="Lindblad-Toh K."/>
        </authorList>
    </citation>
    <scope>NUCLEOTIDE SEQUENCE [LARGE SCALE GENOMIC DNA]</scope>
    <source>
        <strain evidence="13">Wild caught</strain>
    </source>
</reference>
<dbReference type="OMA" id="IYQPRYM"/>
<evidence type="ECO:0000256" key="4">
    <source>
        <dbReference type="ARBA" id="ARBA00022490"/>
    </source>
</evidence>
<evidence type="ECO:0000256" key="9">
    <source>
        <dbReference type="ARBA" id="ARBA00034352"/>
    </source>
</evidence>
<proteinExistence type="predicted"/>
<comment type="subcellular location">
    <subcellularLocation>
        <location evidence="1">Cytoplasm</location>
        <location evidence="1">Stress granule</location>
    </subcellularLocation>
    <subcellularLocation>
        <location evidence="2">Nucleus speckle</location>
    </subcellularLocation>
</comment>
<protein>
    <recommendedName>
        <fullName evidence="3">DAZ-associated protein 2</fullName>
    </recommendedName>
    <alternativeName>
        <fullName evidence="8">Deleted in azoospermia-associated protein 2</fullName>
    </alternativeName>
    <alternativeName>
        <fullName evidence="9">Proline-rich transcript in brain protein</fullName>
    </alternativeName>
</protein>
<evidence type="ECO:0000256" key="3">
    <source>
        <dbReference type="ARBA" id="ARBA00014066"/>
    </source>
</evidence>
<evidence type="ECO:0000256" key="7">
    <source>
        <dbReference type="ARBA" id="ARBA00023242"/>
    </source>
</evidence>
<reference evidence="12" key="3">
    <citation type="submission" date="2025-09" db="UniProtKB">
        <authorList>
            <consortium name="Ensembl"/>
        </authorList>
    </citation>
    <scope>IDENTIFICATION</scope>
</reference>
<dbReference type="STRING" id="7897.ENSLACP00000015199"/>
<dbReference type="GeneID" id="102355636"/>
<gene>
    <name evidence="12" type="primary">DAZAP2</name>
</gene>
<dbReference type="eggNOG" id="ENOG502QTNQ">
    <property type="taxonomic scope" value="Eukaryota"/>
</dbReference>
<keyword evidence="13" id="KW-1185">Reference proteome</keyword>
<dbReference type="KEGG" id="lcm:102355636"/>
<dbReference type="Ensembl" id="ENSLACT00000015305.2">
    <property type="protein sequence ID" value="ENSLACP00000015199.2"/>
    <property type="gene ID" value="ENSLACG00000013381.2"/>
</dbReference>
<comment type="function">
    <text evidence="10">In unstressed cells, promotes SIAH1-mediated polyubiquitination and degradation of the serine/threonine-protein kinase HIPK2, probably by acting as a loading factor that potentiates complex formation between HIPK2 and ubiquitin ligase SIAH1. In response to DNA damage, localizes to the nucleus following phosphorylation by HIPK2 and modulates the expression of a subset of TP53/p53 target genes by binding to TP53 at target gene promoters. This limits the expression of a number of cell death-mediating TP53 target genes, reducing DNA damage-induced cell death. Enhances the binding of transcription factor TCF7L2/TCF4, a Wnt signaling pathway effector, to the promoters of target genes. Plays a role in stress granule formation.</text>
</comment>
<dbReference type="InterPro" id="IPR022730">
    <property type="entry name" value="DAZ_assoc-2"/>
</dbReference>
<keyword evidence="4" id="KW-0963">Cytoplasm</keyword>
<evidence type="ECO:0000256" key="8">
    <source>
        <dbReference type="ARBA" id="ARBA00032174"/>
    </source>
</evidence>
<evidence type="ECO:0000256" key="5">
    <source>
        <dbReference type="ARBA" id="ARBA00022553"/>
    </source>
</evidence>
<dbReference type="GO" id="GO:0016607">
    <property type="term" value="C:nuclear speck"/>
    <property type="evidence" value="ECO:0007669"/>
    <property type="project" value="UniProtKB-SubCell"/>
</dbReference>
<keyword evidence="7" id="KW-0539">Nucleus</keyword>
<evidence type="ECO:0000256" key="11">
    <source>
        <dbReference type="SAM" id="MobiDB-lite"/>
    </source>
</evidence>
<feature type="compositionally biased region" description="Polar residues" evidence="11">
    <location>
        <begin position="1"/>
        <end position="20"/>
    </location>
</feature>
<dbReference type="HOGENOM" id="CLU_135110_0_0_1"/>
<dbReference type="GO" id="GO:0010494">
    <property type="term" value="C:cytoplasmic stress granule"/>
    <property type="evidence" value="ECO:0007669"/>
    <property type="project" value="UniProtKB-SubCell"/>
</dbReference>
<dbReference type="EMBL" id="AFYH01034029">
    <property type="status" value="NOT_ANNOTATED_CDS"/>
    <property type="molecule type" value="Genomic_DNA"/>
</dbReference>